<dbReference type="EMBL" id="PJQD01000085">
    <property type="protein sequence ID" value="POY71360.1"/>
    <property type="molecule type" value="Genomic_DNA"/>
</dbReference>
<feature type="compositionally biased region" description="Basic and acidic residues" evidence="5">
    <location>
        <begin position="656"/>
        <end position="666"/>
    </location>
</feature>
<dbReference type="PANTHER" id="PTHR13471:SF0">
    <property type="entry name" value="NUCLEAR EXOSOME REGULATOR NRDE2"/>
    <property type="match status" value="1"/>
</dbReference>
<name>A0A2S5B3L1_9BASI</name>
<protein>
    <recommendedName>
        <fullName evidence="8">Suppressor of forked domain-containing protein</fullName>
    </recommendedName>
</protein>
<dbReference type="SUPFAM" id="SSF48452">
    <property type="entry name" value="TPR-like"/>
    <property type="match status" value="2"/>
</dbReference>
<dbReference type="GO" id="GO:0071013">
    <property type="term" value="C:catalytic step 2 spliceosome"/>
    <property type="evidence" value="ECO:0007669"/>
    <property type="project" value="TreeGrafter"/>
</dbReference>
<dbReference type="Pfam" id="PF08424">
    <property type="entry name" value="NRDE-2"/>
    <property type="match status" value="1"/>
</dbReference>
<keyword evidence="3" id="KW-0677">Repeat</keyword>
<dbReference type="STRING" id="741276.A0A2S5B3L1"/>
<dbReference type="InterPro" id="IPR013633">
    <property type="entry name" value="NRDE-2"/>
</dbReference>
<evidence type="ECO:0008006" key="8">
    <source>
        <dbReference type="Google" id="ProtNLM"/>
    </source>
</evidence>
<sequence>MAGRPAPPSFSSFPEPSTSRAPAITAPAPPSFGSFPSPPRESLALPPRPRKRSKHDPAHFLDSIGGELGIGPSTERRPRDDDKDRRRSKESRESDRSHRSQRHYDEADSRGSRHGKERERDTSRERRRHKESKRGGSERERDRGHKDARTHRESRQRSDGAHGERERDTDYGPKMEKRYRYVDEAHSAADNPASFTSATPASAPPPGERPVFYESRRGDENNIRYGGLHRGDIPRYRRAAGGKVLGLNDGLRITRETAYTGRGVEIAPLNRFRTPRYVDSSSLRHLTDRSSKRIFLQPRTTARALGESPVAGSEEEGDNAEEDFVALPRERSTQEKIDRLEHEEGTDYRSVAGLIKPADLAEVSSDDDGDDLFSGAGISGGESHAEYLRRRNVELDKALRDAPNDIDKWLEFVRFQDELAQSGTSDSTTFTKKRALSKSERASTSEIKLAILDRALATPGNANSEVLILAQLEAAAEIEDSQRILERWKEALREHSDMTGLWIEYVSSRQTTWATFTVPDLIEVFEESLAVLVDSMTSHESDQQRRDLLESNAIYLLLRFCLMLRQAGYSERATATFQAIIEFNLFRPAELDRRPDERYLPWRERLYDGLEAFWDSEAPRIGEQGAQGWAATREDALPPEVHTAPSASMDVTQTDHSGRPHERWAAAERQAGQADRPGRATDPGIEDSEDPYRVVLFDDIRPFVLDLRSPDSRHQLAYAFLTFLGLPFMPIDVPTSTPYTTDPFIHSELLERPTLLQQYWPKSDLAGSRPFSVIAGEPMEREARSDISQPWEMPFHAAPTAVDVLFGASSPGWFRAVSAADLTDLDVDLVRNTLAQLRQCIYDPFLVLHSFAFEAAQSPKAAIKLAKQVLRDRRQDLALWDGYARIERQRGKINEARQVYRTALSMYRSFPRQEQIDGPLLWRAWAEMEWEEKHPAAAVQVLVAATEPEHGDLGLIDGSESAEVPPRPAILRARQHYTQELEASFQPKATQAIVRNRNHLAYSFALFEYLTRNLPAAIDVLERHIFRLDCAGATGTAEHEEALAMYAKLLHRHMLFGGGYRPAQLRKLLERAIEQFPNNTLFSSLFYHNELRMRIQNHFRRVLEAQVLSDERATSEGWLFAIYSELHLDASRPNIWALRTLFDRALDHARTKSAPSLWTLYIDFEVKNGELKRAKSLIYRAIRECPWCKDFYLRPFSPTLRSVYRSHELRDFHHLLLEKGLRVRIDIDGFLQGVETSDMEAEDASDLVPLDKAGEDVLSERQRLMPY</sequence>
<dbReference type="GO" id="GO:0031048">
    <property type="term" value="P:regulatory ncRNA-mediated heterochromatin formation"/>
    <property type="evidence" value="ECO:0007669"/>
    <property type="project" value="TreeGrafter"/>
</dbReference>
<keyword evidence="7" id="KW-1185">Reference proteome</keyword>
<feature type="compositionally biased region" description="Low complexity" evidence="5">
    <location>
        <begin position="192"/>
        <end position="201"/>
    </location>
</feature>
<dbReference type="Gene3D" id="1.25.40.10">
    <property type="entry name" value="Tetratricopeptide repeat domain"/>
    <property type="match status" value="2"/>
</dbReference>
<dbReference type="InterPro" id="IPR003107">
    <property type="entry name" value="HAT"/>
</dbReference>
<dbReference type="OrthoDB" id="297219at2759"/>
<dbReference type="GO" id="GO:1902369">
    <property type="term" value="P:negative regulation of RNA catabolic process"/>
    <property type="evidence" value="ECO:0007669"/>
    <property type="project" value="TreeGrafter"/>
</dbReference>
<accession>A0A2S5B3L1</accession>
<dbReference type="PANTHER" id="PTHR13471">
    <property type="entry name" value="TETRATRICOPEPTIDE-LIKE HELICAL"/>
    <property type="match status" value="1"/>
</dbReference>
<evidence type="ECO:0000256" key="4">
    <source>
        <dbReference type="ARBA" id="ARBA00023242"/>
    </source>
</evidence>
<evidence type="ECO:0000256" key="5">
    <source>
        <dbReference type="SAM" id="MobiDB-lite"/>
    </source>
</evidence>
<dbReference type="InterPro" id="IPR011990">
    <property type="entry name" value="TPR-like_helical_dom_sf"/>
</dbReference>
<dbReference type="SMART" id="SM00386">
    <property type="entry name" value="HAT"/>
    <property type="match status" value="5"/>
</dbReference>
<feature type="region of interest" description="Disordered" evidence="5">
    <location>
        <begin position="640"/>
        <end position="687"/>
    </location>
</feature>
<comment type="caution">
    <text evidence="6">The sequence shown here is derived from an EMBL/GenBank/DDBJ whole genome shotgun (WGS) entry which is preliminary data.</text>
</comment>
<dbReference type="GO" id="GO:0006396">
    <property type="term" value="P:RNA processing"/>
    <property type="evidence" value="ECO:0007669"/>
    <property type="project" value="InterPro"/>
</dbReference>
<evidence type="ECO:0000256" key="2">
    <source>
        <dbReference type="ARBA" id="ARBA00009265"/>
    </source>
</evidence>
<evidence type="ECO:0000313" key="7">
    <source>
        <dbReference type="Proteomes" id="UP000237144"/>
    </source>
</evidence>
<evidence type="ECO:0000313" key="6">
    <source>
        <dbReference type="EMBL" id="POY71360.1"/>
    </source>
</evidence>
<evidence type="ECO:0000256" key="3">
    <source>
        <dbReference type="ARBA" id="ARBA00022737"/>
    </source>
</evidence>
<feature type="compositionally biased region" description="Polar residues" evidence="5">
    <location>
        <begin position="645"/>
        <end position="655"/>
    </location>
</feature>
<feature type="region of interest" description="Disordered" evidence="5">
    <location>
        <begin position="1"/>
        <end position="210"/>
    </location>
</feature>
<dbReference type="AlphaFoldDB" id="A0A2S5B3L1"/>
<comment type="similarity">
    <text evidence="2">Belongs to the NRDE2 family.</text>
</comment>
<reference evidence="6 7" key="1">
    <citation type="journal article" date="2018" name="Front. Microbiol.">
        <title>Prospects for Fungal Bioremediation of Acidic Radioactive Waste Sites: Characterization and Genome Sequence of Rhodotorula taiwanensis MD1149.</title>
        <authorList>
            <person name="Tkavc R."/>
            <person name="Matrosova V.Y."/>
            <person name="Grichenko O.E."/>
            <person name="Gostincar C."/>
            <person name="Volpe R.P."/>
            <person name="Klimenkova P."/>
            <person name="Gaidamakova E.K."/>
            <person name="Zhou C.E."/>
            <person name="Stewart B.J."/>
            <person name="Lyman M.G."/>
            <person name="Malfatti S.A."/>
            <person name="Rubinfeld B."/>
            <person name="Courtot M."/>
            <person name="Singh J."/>
            <person name="Dalgard C.L."/>
            <person name="Hamilton T."/>
            <person name="Frey K.G."/>
            <person name="Gunde-Cimerman N."/>
            <person name="Dugan L."/>
            <person name="Daly M.J."/>
        </authorList>
    </citation>
    <scope>NUCLEOTIDE SEQUENCE [LARGE SCALE GENOMIC DNA]</scope>
    <source>
        <strain evidence="6 7">MD1149</strain>
    </source>
</reference>
<dbReference type="Proteomes" id="UP000237144">
    <property type="component" value="Unassembled WGS sequence"/>
</dbReference>
<evidence type="ECO:0000256" key="1">
    <source>
        <dbReference type="ARBA" id="ARBA00004123"/>
    </source>
</evidence>
<feature type="compositionally biased region" description="Basic and acidic residues" evidence="5">
    <location>
        <begin position="74"/>
        <end position="124"/>
    </location>
</feature>
<keyword evidence="4" id="KW-0539">Nucleus</keyword>
<comment type="subcellular location">
    <subcellularLocation>
        <location evidence="1">Nucleus</location>
    </subcellularLocation>
</comment>
<feature type="compositionally biased region" description="Low complexity" evidence="5">
    <location>
        <begin position="9"/>
        <end position="19"/>
    </location>
</feature>
<proteinExistence type="inferred from homology"/>
<feature type="compositionally biased region" description="Basic and acidic residues" evidence="5">
    <location>
        <begin position="133"/>
        <end position="187"/>
    </location>
</feature>
<gene>
    <name evidence="6" type="ORF">BMF94_5672</name>
</gene>
<organism evidence="6 7">
    <name type="scientific">Rhodotorula taiwanensis</name>
    <dbReference type="NCBI Taxonomy" id="741276"/>
    <lineage>
        <taxon>Eukaryota</taxon>
        <taxon>Fungi</taxon>
        <taxon>Dikarya</taxon>
        <taxon>Basidiomycota</taxon>
        <taxon>Pucciniomycotina</taxon>
        <taxon>Microbotryomycetes</taxon>
        <taxon>Sporidiobolales</taxon>
        <taxon>Sporidiobolaceae</taxon>
        <taxon>Rhodotorula</taxon>
    </lineage>
</organism>